<keyword evidence="8" id="KW-0472">Membrane</keyword>
<dbReference type="RefSeq" id="WP_241349661.1">
    <property type="nucleotide sequence ID" value="NZ_JAKZGP010000069.1"/>
</dbReference>
<feature type="domain" description="HTH araC/xylS-type" evidence="9">
    <location>
        <begin position="1220"/>
        <end position="1319"/>
    </location>
</feature>
<dbReference type="PANTHER" id="PTHR43547:SF2">
    <property type="entry name" value="HYBRID SIGNAL TRANSDUCTION HISTIDINE KINASE C"/>
    <property type="match status" value="1"/>
</dbReference>
<accession>A0ABS9V5S5</accession>
<protein>
    <recommendedName>
        <fullName evidence="2">histidine kinase</fullName>
        <ecNumber evidence="2">2.7.13.3</ecNumber>
    </recommendedName>
</protein>
<dbReference type="PROSITE" id="PS50109">
    <property type="entry name" value="HIS_KIN"/>
    <property type="match status" value="1"/>
</dbReference>
<dbReference type="Gene3D" id="1.10.287.130">
    <property type="match status" value="1"/>
</dbReference>
<dbReference type="Pfam" id="PF07494">
    <property type="entry name" value="Reg_prop"/>
    <property type="match status" value="4"/>
</dbReference>
<dbReference type="Pfam" id="PF02518">
    <property type="entry name" value="HATPase_c"/>
    <property type="match status" value="1"/>
</dbReference>
<sequence>MKVILLYLLLSLLFTNVNANIGSYYFKHFQVEQGLSHNTVMASVQDKDGFIWFGTKDGLNRFDGYRFKVFRQNSTTNQSLKSNFITSLYSGKNHLWVGTDKGLFRYNKEQESFDHIEVSSNFYIREIKEDINENLWYIAGNTLYKIDQTNQHVRIYDPSDTFLASSICMDNQGSVWASSNSGMINRYDPDSDTFVGVSLFDDQVQVGNKVIEKLHYIDFTKILVGTQSDGIKLFNPISGTYTNMVSKGINDSELFVRDFLKINDRQFWVATESGVFIIDIESKDFTNLKKNYNDPYSLSDNAVYTLLKDQEGGIWAGTYFGGLNYLPKQYTPFERFFPKSDENSISGNAVREIVKDKRGKLWIGTEDAGLNRYDPTNGTFINYMLSNDPDVLTHNNIHGLLIDGEKLWVGTFFQGLYVIDIVTGKIIKKYASNQKNGKLENDFIYAISMLKTGQIVITTNAGIFGYNKERDTFESLEGFQKDLHYTSVFEDSKGNIWAGTYTDGLYVFDITNKQLSSFKKNSKESKHISSDAIHSIFEDQNNQIWITTASGLNKINQNDDSITIYTTADGLPSNVCYQIEQDEDKMLWISTSKGLVRFNPESGDIQTYTKDHGILSDQFNYRSSFMDKDGTMYFGSVKGLIKFNYRNFLKNEYLPPVFITGLQIGNDEVDIDEETSPLRRSIIFTDKVALKHNQSSFSLDVAALSFTAPEIVQYAYKLEGFDNEWIFHKTNRKISFTKVPPGKYTFLLKSSNSNGVWSDSIKRLEIHISPPFWATYWAYLIYFFAICSLIAFIIISLYNRSLHKNRERMVILEREKEKEIYNAKIKFFTNVAHEIRTPLTLIKGPLEKLQKQIHASPSEQNLLLIMEKNTSRLLELVNQLMDFRKTESKEFSLNFVKVNLVDLLEDLIYRFSPIAEQKKLTIKLEVDHKPAYAYIDREAMTKVFSNLLNNALKFSDKLVEICISSIPEDKSLAIYFKNDGSLINDADREKIFTPFYRAAASENVPGTGIGLPLATSLVELHSGTIQLEKNANLNIFKIQIPIEQQLIFDFEIEHDVLPEDGSQNEVISKTETAILIVEDNLELLDFLSQELKPYYAVYTANNGNKALDILEEKPIQLIVSDIMMPGMDGISLCQAIKSNLNHSHIPILILTAKSTLQSKIEGLESGADAYIEKPFAVEHLIAQVSNLLKNKVKVKEYYTNSPIAHLKTIAHSKADEEFLEKLNAIIYGNLTNPNLNVDLLADNFNMSRPTLYRKIKAISDLTPNELINLARLKKAAELLSSSDYKIYEVADLVGYNSQNSFTRNFHKQFGMTPTEYTNSYLTKAR</sequence>
<evidence type="ECO:0000256" key="5">
    <source>
        <dbReference type="ARBA" id="ARBA00023125"/>
    </source>
</evidence>
<dbReference type="SMART" id="SM00388">
    <property type="entry name" value="HisKA"/>
    <property type="match status" value="1"/>
</dbReference>
<dbReference type="InterPro" id="IPR011006">
    <property type="entry name" value="CheY-like_superfamily"/>
</dbReference>
<dbReference type="SMART" id="SM00448">
    <property type="entry name" value="REC"/>
    <property type="match status" value="1"/>
</dbReference>
<dbReference type="InterPro" id="IPR011110">
    <property type="entry name" value="Reg_prop"/>
</dbReference>
<evidence type="ECO:0000259" key="11">
    <source>
        <dbReference type="PROSITE" id="PS50110"/>
    </source>
</evidence>
<dbReference type="InterPro" id="IPR013783">
    <property type="entry name" value="Ig-like_fold"/>
</dbReference>
<feature type="modified residue" description="4-aspartylphosphate" evidence="7">
    <location>
        <position position="1121"/>
    </location>
</feature>
<evidence type="ECO:0000256" key="8">
    <source>
        <dbReference type="SAM" id="Phobius"/>
    </source>
</evidence>
<keyword evidence="3 7" id="KW-0597">Phosphoprotein</keyword>
<dbReference type="PROSITE" id="PS50110">
    <property type="entry name" value="RESPONSE_REGULATORY"/>
    <property type="match status" value="1"/>
</dbReference>
<dbReference type="InterPro" id="IPR001789">
    <property type="entry name" value="Sig_transdc_resp-reg_receiver"/>
</dbReference>
<dbReference type="InterPro" id="IPR011123">
    <property type="entry name" value="Y_Y_Y"/>
</dbReference>
<dbReference type="InterPro" id="IPR003594">
    <property type="entry name" value="HATPase_dom"/>
</dbReference>
<dbReference type="EC" id="2.7.13.3" evidence="2"/>
<dbReference type="InterPro" id="IPR015943">
    <property type="entry name" value="WD40/YVTN_repeat-like_dom_sf"/>
</dbReference>
<reference evidence="12" key="1">
    <citation type="submission" date="2022-03" db="EMBL/GenBank/DDBJ databases">
        <title>De novo assembled genomes of Belliella spp. (Cyclobacteriaceae) strains.</title>
        <authorList>
            <person name="Szabo A."/>
            <person name="Korponai K."/>
            <person name="Felfoldi T."/>
        </authorList>
    </citation>
    <scope>NUCLEOTIDE SEQUENCE</scope>
    <source>
        <strain evidence="12">DSM 111904</strain>
    </source>
</reference>
<evidence type="ECO:0000256" key="3">
    <source>
        <dbReference type="ARBA" id="ARBA00022553"/>
    </source>
</evidence>
<dbReference type="Pfam" id="PF07495">
    <property type="entry name" value="Y_Y_Y"/>
    <property type="match status" value="1"/>
</dbReference>
<evidence type="ECO:0000256" key="2">
    <source>
        <dbReference type="ARBA" id="ARBA00012438"/>
    </source>
</evidence>
<gene>
    <name evidence="12" type="ORF">MM239_18075</name>
</gene>
<dbReference type="SMART" id="SM00387">
    <property type="entry name" value="HATPase_c"/>
    <property type="match status" value="1"/>
</dbReference>
<dbReference type="SUPFAM" id="SSF63829">
    <property type="entry name" value="Calcium-dependent phosphotriesterase"/>
    <property type="match status" value="3"/>
</dbReference>
<keyword evidence="4" id="KW-0805">Transcription regulation</keyword>
<keyword evidence="6" id="KW-0804">Transcription</keyword>
<evidence type="ECO:0000259" key="9">
    <source>
        <dbReference type="PROSITE" id="PS01124"/>
    </source>
</evidence>
<proteinExistence type="predicted"/>
<dbReference type="InterPro" id="IPR036097">
    <property type="entry name" value="HisK_dim/P_sf"/>
</dbReference>
<dbReference type="Pfam" id="PF12833">
    <property type="entry name" value="HTH_18"/>
    <property type="match status" value="1"/>
</dbReference>
<comment type="catalytic activity">
    <reaction evidence="1">
        <text>ATP + protein L-histidine = ADP + protein N-phospho-L-histidine.</text>
        <dbReference type="EC" id="2.7.13.3"/>
    </reaction>
</comment>
<dbReference type="EMBL" id="JAKZGP010000069">
    <property type="protein sequence ID" value="MCH7411308.1"/>
    <property type="molecule type" value="Genomic_DNA"/>
</dbReference>
<dbReference type="PROSITE" id="PS01124">
    <property type="entry name" value="HTH_ARAC_FAMILY_2"/>
    <property type="match status" value="1"/>
</dbReference>
<evidence type="ECO:0000259" key="10">
    <source>
        <dbReference type="PROSITE" id="PS50109"/>
    </source>
</evidence>
<dbReference type="PRINTS" id="PR00032">
    <property type="entry name" value="HTHARAC"/>
</dbReference>
<dbReference type="Gene3D" id="1.10.10.60">
    <property type="entry name" value="Homeodomain-like"/>
    <property type="match status" value="1"/>
</dbReference>
<keyword evidence="13" id="KW-1185">Reference proteome</keyword>
<evidence type="ECO:0000313" key="13">
    <source>
        <dbReference type="Proteomes" id="UP001165489"/>
    </source>
</evidence>
<name>A0ABS9V5S5_9BACT</name>
<comment type="caution">
    <text evidence="12">The sequence shown here is derived from an EMBL/GenBank/DDBJ whole genome shotgun (WGS) entry which is preliminary data.</text>
</comment>
<organism evidence="12 13">
    <name type="scientific">Belliella filtrata</name>
    <dbReference type="NCBI Taxonomy" id="2923435"/>
    <lineage>
        <taxon>Bacteria</taxon>
        <taxon>Pseudomonadati</taxon>
        <taxon>Bacteroidota</taxon>
        <taxon>Cytophagia</taxon>
        <taxon>Cytophagales</taxon>
        <taxon>Cyclobacteriaceae</taxon>
        <taxon>Belliella</taxon>
    </lineage>
</organism>
<keyword evidence="8" id="KW-1133">Transmembrane helix</keyword>
<evidence type="ECO:0000256" key="4">
    <source>
        <dbReference type="ARBA" id="ARBA00023015"/>
    </source>
</evidence>
<dbReference type="InterPro" id="IPR003661">
    <property type="entry name" value="HisK_dim/P_dom"/>
</dbReference>
<evidence type="ECO:0000256" key="6">
    <source>
        <dbReference type="ARBA" id="ARBA00023163"/>
    </source>
</evidence>
<dbReference type="Gene3D" id="3.30.565.10">
    <property type="entry name" value="Histidine kinase-like ATPase, C-terminal domain"/>
    <property type="match status" value="1"/>
</dbReference>
<keyword evidence="8" id="KW-0812">Transmembrane</keyword>
<dbReference type="Gene3D" id="3.40.50.2300">
    <property type="match status" value="1"/>
</dbReference>
<dbReference type="Pfam" id="PF00072">
    <property type="entry name" value="Response_reg"/>
    <property type="match status" value="1"/>
</dbReference>
<dbReference type="CDD" id="cd00082">
    <property type="entry name" value="HisKA"/>
    <property type="match status" value="1"/>
</dbReference>
<dbReference type="InterPro" id="IPR009057">
    <property type="entry name" value="Homeodomain-like_sf"/>
</dbReference>
<dbReference type="InterPro" id="IPR005467">
    <property type="entry name" value="His_kinase_dom"/>
</dbReference>
<dbReference type="SUPFAM" id="SSF46689">
    <property type="entry name" value="Homeodomain-like"/>
    <property type="match status" value="1"/>
</dbReference>
<evidence type="ECO:0000256" key="1">
    <source>
        <dbReference type="ARBA" id="ARBA00000085"/>
    </source>
</evidence>
<dbReference type="InterPro" id="IPR036890">
    <property type="entry name" value="HATPase_C_sf"/>
</dbReference>
<dbReference type="Gene3D" id="2.130.10.10">
    <property type="entry name" value="YVTN repeat-like/Quinoprotein amine dehydrogenase"/>
    <property type="match status" value="2"/>
</dbReference>
<dbReference type="SMART" id="SM00342">
    <property type="entry name" value="HTH_ARAC"/>
    <property type="match status" value="1"/>
</dbReference>
<dbReference type="InterPro" id="IPR020449">
    <property type="entry name" value="Tscrpt_reg_AraC-type_HTH"/>
</dbReference>
<dbReference type="Proteomes" id="UP001165489">
    <property type="component" value="Unassembled WGS sequence"/>
</dbReference>
<feature type="domain" description="Response regulatory" evidence="11">
    <location>
        <begin position="1073"/>
        <end position="1188"/>
    </location>
</feature>
<dbReference type="Gene3D" id="2.60.40.10">
    <property type="entry name" value="Immunoglobulins"/>
    <property type="match status" value="1"/>
</dbReference>
<dbReference type="SUPFAM" id="SSF55874">
    <property type="entry name" value="ATPase domain of HSP90 chaperone/DNA topoisomerase II/histidine kinase"/>
    <property type="match status" value="1"/>
</dbReference>
<dbReference type="SUPFAM" id="SSF47384">
    <property type="entry name" value="Homodimeric domain of signal transducing histidine kinase"/>
    <property type="match status" value="1"/>
</dbReference>
<dbReference type="SUPFAM" id="SSF52172">
    <property type="entry name" value="CheY-like"/>
    <property type="match status" value="1"/>
</dbReference>
<evidence type="ECO:0000256" key="7">
    <source>
        <dbReference type="PROSITE-ProRule" id="PRU00169"/>
    </source>
</evidence>
<feature type="transmembrane region" description="Helical" evidence="8">
    <location>
        <begin position="776"/>
        <end position="798"/>
    </location>
</feature>
<dbReference type="InterPro" id="IPR018060">
    <property type="entry name" value="HTH_AraC"/>
</dbReference>
<dbReference type="Pfam" id="PF00512">
    <property type="entry name" value="HisKA"/>
    <property type="match status" value="1"/>
</dbReference>
<dbReference type="PANTHER" id="PTHR43547">
    <property type="entry name" value="TWO-COMPONENT HISTIDINE KINASE"/>
    <property type="match status" value="1"/>
</dbReference>
<dbReference type="CDD" id="cd17574">
    <property type="entry name" value="REC_OmpR"/>
    <property type="match status" value="1"/>
</dbReference>
<keyword evidence="5" id="KW-0238">DNA-binding</keyword>
<evidence type="ECO:0000313" key="12">
    <source>
        <dbReference type="EMBL" id="MCH7411308.1"/>
    </source>
</evidence>
<feature type="domain" description="Histidine kinase" evidence="10">
    <location>
        <begin position="830"/>
        <end position="1044"/>
    </location>
</feature>